<keyword evidence="2" id="KW-1185">Reference proteome</keyword>
<accession>A6MAH7</accession>
<dbReference type="KEGG" id="vg:5601946"/>
<proteinExistence type="predicted"/>
<evidence type="ECO:0000313" key="1">
    <source>
        <dbReference type="EMBL" id="ABG21655.1"/>
    </source>
</evidence>
<dbReference type="EMBL" id="DQ535032">
    <property type="protein sequence ID" value="ABG21655.1"/>
    <property type="molecule type" value="Genomic_DNA"/>
</dbReference>
<protein>
    <submittedName>
        <fullName evidence="1">Gp112</fullName>
    </submittedName>
</protein>
<reference evidence="1 2" key="1">
    <citation type="journal article" date="2007" name="Virology">
        <title>KSY1, a lactococcal phage with a T7-like transcription.</title>
        <authorList>
            <person name="Chopin A."/>
            <person name="Deveau H."/>
            <person name="Ehrlich S.D."/>
            <person name="Moineau S."/>
            <person name="Chopin M.C."/>
        </authorList>
    </citation>
    <scope>NUCLEOTIDE SEQUENCE</scope>
</reference>
<dbReference type="GeneID" id="5601946"/>
<evidence type="ECO:0000313" key="2">
    <source>
        <dbReference type="Proteomes" id="UP000000714"/>
    </source>
</evidence>
<name>A6MAH7_9CAUD</name>
<organism evidence="1 2">
    <name type="scientific">Lactococcus phage KSY1</name>
    <dbReference type="NCBI Taxonomy" id="2913972"/>
    <lineage>
        <taxon>Viruses</taxon>
        <taxon>Duplodnaviria</taxon>
        <taxon>Heunggongvirae</taxon>
        <taxon>Uroviricota</taxon>
        <taxon>Caudoviricetes</taxon>
        <taxon>Chopinvirus</taxon>
        <taxon>Chopinvirus KSY1</taxon>
    </lineage>
</organism>
<dbReference type="Proteomes" id="UP000000714">
    <property type="component" value="Segment"/>
</dbReference>
<gene>
    <name evidence="1" type="ORF">KSY1p112</name>
</gene>
<dbReference type="RefSeq" id="YP_001469111.1">
    <property type="nucleotide sequence ID" value="NC_009817.1"/>
</dbReference>
<sequence>MIGVDDYMIQVEYKNRMVERYYFTGTKQEAQAKAHELKVGKGAIDSSLFKVDYTVVPKQFF</sequence>